<proteinExistence type="predicted"/>
<evidence type="ECO:0000313" key="3">
    <source>
        <dbReference type="Proteomes" id="UP000643810"/>
    </source>
</evidence>
<keyword evidence="1" id="KW-1133">Transmembrane helix</keyword>
<dbReference type="EMBL" id="JACOPG010000001">
    <property type="protein sequence ID" value="MBC5685335.1"/>
    <property type="molecule type" value="Genomic_DNA"/>
</dbReference>
<dbReference type="RefSeq" id="WP_186853680.1">
    <property type="nucleotide sequence ID" value="NZ_JACOPG010000001.1"/>
</dbReference>
<evidence type="ECO:0008006" key="4">
    <source>
        <dbReference type="Google" id="ProtNLM"/>
    </source>
</evidence>
<keyword evidence="3" id="KW-1185">Reference proteome</keyword>
<keyword evidence="1" id="KW-0472">Membrane</keyword>
<organism evidence="2 3">
    <name type="scientific">Roseburia lenta</name>
    <dbReference type="NCBI Taxonomy" id="2763061"/>
    <lineage>
        <taxon>Bacteria</taxon>
        <taxon>Bacillati</taxon>
        <taxon>Bacillota</taxon>
        <taxon>Clostridia</taxon>
        <taxon>Lachnospirales</taxon>
        <taxon>Lachnospiraceae</taxon>
        <taxon>Roseburia</taxon>
    </lineage>
</organism>
<protein>
    <recommendedName>
        <fullName evidence="4">Conjugal transfer protein TrbC</fullName>
    </recommendedName>
</protein>
<name>A0ABR7GD25_9FIRM</name>
<reference evidence="2 3" key="1">
    <citation type="submission" date="2020-08" db="EMBL/GenBank/DDBJ databases">
        <title>Genome public.</title>
        <authorList>
            <person name="Liu C."/>
            <person name="Sun Q."/>
        </authorList>
    </citation>
    <scope>NUCLEOTIDE SEQUENCE [LARGE SCALE GENOMIC DNA]</scope>
    <source>
        <strain evidence="2 3">NSJ-9</strain>
    </source>
</reference>
<evidence type="ECO:0000313" key="2">
    <source>
        <dbReference type="EMBL" id="MBC5685335.1"/>
    </source>
</evidence>
<comment type="caution">
    <text evidence="2">The sequence shown here is derived from an EMBL/GenBank/DDBJ whole genome shotgun (WGS) entry which is preliminary data.</text>
</comment>
<dbReference type="Proteomes" id="UP000643810">
    <property type="component" value="Unassembled WGS sequence"/>
</dbReference>
<feature type="transmembrane region" description="Helical" evidence="1">
    <location>
        <begin position="12"/>
        <end position="31"/>
    </location>
</feature>
<evidence type="ECO:0000256" key="1">
    <source>
        <dbReference type="SAM" id="Phobius"/>
    </source>
</evidence>
<feature type="transmembrane region" description="Helical" evidence="1">
    <location>
        <begin position="91"/>
        <end position="108"/>
    </location>
</feature>
<accession>A0ABR7GD25</accession>
<gene>
    <name evidence="2" type="ORF">H8R94_01675</name>
</gene>
<keyword evidence="1" id="KW-0812">Transmembrane</keyword>
<feature type="transmembrane region" description="Helical" evidence="1">
    <location>
        <begin position="51"/>
        <end position="70"/>
    </location>
</feature>
<sequence>MKRLIEKIKKRAVTTVYMITGVFFQTAPLISKAAENAGAQAVNQTMGNFQSMIVALISSFGSIILLWGVFEFGTAIQSPNGTEQTQGFKRIVGGLVMTIAPSIVAGLTA</sequence>